<dbReference type="SUPFAM" id="SSF161098">
    <property type="entry name" value="MetI-like"/>
    <property type="match status" value="1"/>
</dbReference>
<feature type="transmembrane region" description="Helical" evidence="7">
    <location>
        <begin position="93"/>
        <end position="115"/>
    </location>
</feature>
<keyword evidence="4 7" id="KW-0812">Transmembrane</keyword>
<keyword evidence="6 7" id="KW-0472">Membrane</keyword>
<feature type="transmembrane region" description="Helical" evidence="7">
    <location>
        <begin position="282"/>
        <end position="303"/>
    </location>
</feature>
<organism evidence="10 11">
    <name type="scientific">Arthrobacter alpinus</name>
    <dbReference type="NCBI Taxonomy" id="656366"/>
    <lineage>
        <taxon>Bacteria</taxon>
        <taxon>Bacillati</taxon>
        <taxon>Actinomycetota</taxon>
        <taxon>Actinomycetes</taxon>
        <taxon>Micrococcales</taxon>
        <taxon>Micrococcaceae</taxon>
        <taxon>Arthrobacter</taxon>
    </lineage>
</organism>
<evidence type="ECO:0000313" key="11">
    <source>
        <dbReference type="Proteomes" id="UP000182725"/>
    </source>
</evidence>
<evidence type="ECO:0000256" key="4">
    <source>
        <dbReference type="ARBA" id="ARBA00022692"/>
    </source>
</evidence>
<dbReference type="Pfam" id="PF00528">
    <property type="entry name" value="BPD_transp_1"/>
    <property type="match status" value="1"/>
</dbReference>
<evidence type="ECO:0000256" key="2">
    <source>
        <dbReference type="ARBA" id="ARBA00022448"/>
    </source>
</evidence>
<evidence type="ECO:0000256" key="5">
    <source>
        <dbReference type="ARBA" id="ARBA00022989"/>
    </source>
</evidence>
<accession>A0A1H5IF35</accession>
<dbReference type="CDD" id="cd06261">
    <property type="entry name" value="TM_PBP2"/>
    <property type="match status" value="1"/>
</dbReference>
<evidence type="ECO:0000256" key="7">
    <source>
        <dbReference type="RuleBase" id="RU363032"/>
    </source>
</evidence>
<dbReference type="Gene3D" id="1.10.3720.10">
    <property type="entry name" value="MetI-like"/>
    <property type="match status" value="1"/>
</dbReference>
<feature type="transmembrane region" description="Helical" evidence="7">
    <location>
        <begin position="127"/>
        <end position="148"/>
    </location>
</feature>
<feature type="region of interest" description="Disordered" evidence="8">
    <location>
        <begin position="1"/>
        <end position="23"/>
    </location>
</feature>
<evidence type="ECO:0000256" key="8">
    <source>
        <dbReference type="SAM" id="MobiDB-lite"/>
    </source>
</evidence>
<evidence type="ECO:0000256" key="6">
    <source>
        <dbReference type="ARBA" id="ARBA00023136"/>
    </source>
</evidence>
<feature type="transmembrane region" description="Helical" evidence="7">
    <location>
        <begin position="189"/>
        <end position="209"/>
    </location>
</feature>
<gene>
    <name evidence="10" type="ORF">SAMN04489740_1289</name>
</gene>
<dbReference type="EMBL" id="FNTV01000001">
    <property type="protein sequence ID" value="SEE38777.1"/>
    <property type="molecule type" value="Genomic_DNA"/>
</dbReference>
<evidence type="ECO:0000259" key="9">
    <source>
        <dbReference type="PROSITE" id="PS50928"/>
    </source>
</evidence>
<dbReference type="RefSeq" id="WP_074711035.1">
    <property type="nucleotide sequence ID" value="NZ_FNTV01000001.1"/>
</dbReference>
<proteinExistence type="inferred from homology"/>
<protein>
    <submittedName>
        <fullName evidence="10">Carbohydrate ABC transporter membrane protein 1, CUT1 family</fullName>
    </submittedName>
</protein>
<keyword evidence="5 7" id="KW-1133">Transmembrane helix</keyword>
<dbReference type="GO" id="GO:0055085">
    <property type="term" value="P:transmembrane transport"/>
    <property type="evidence" value="ECO:0007669"/>
    <property type="project" value="InterPro"/>
</dbReference>
<dbReference type="AlphaFoldDB" id="A0A1H5IF35"/>
<comment type="subcellular location">
    <subcellularLocation>
        <location evidence="1 7">Cell membrane</location>
        <topology evidence="1 7">Multi-pass membrane protein</topology>
    </subcellularLocation>
</comment>
<feature type="domain" description="ABC transmembrane type-1" evidence="9">
    <location>
        <begin position="89"/>
        <end position="303"/>
    </location>
</feature>
<dbReference type="InterPro" id="IPR000515">
    <property type="entry name" value="MetI-like"/>
</dbReference>
<feature type="compositionally biased region" description="Basic and acidic residues" evidence="8">
    <location>
        <begin position="1"/>
        <end position="15"/>
    </location>
</feature>
<feature type="transmembrane region" description="Helical" evidence="7">
    <location>
        <begin position="30"/>
        <end position="63"/>
    </location>
</feature>
<dbReference type="Proteomes" id="UP000182725">
    <property type="component" value="Unassembled WGS sequence"/>
</dbReference>
<reference evidence="10 11" key="1">
    <citation type="submission" date="2016-10" db="EMBL/GenBank/DDBJ databases">
        <authorList>
            <person name="de Groot N.N."/>
        </authorList>
    </citation>
    <scope>NUCLEOTIDE SEQUENCE [LARGE SCALE GENOMIC DNA]</scope>
    <source>
        <strain evidence="10 11">DSM 22274</strain>
    </source>
</reference>
<dbReference type="PANTHER" id="PTHR30193">
    <property type="entry name" value="ABC TRANSPORTER PERMEASE PROTEIN"/>
    <property type="match status" value="1"/>
</dbReference>
<evidence type="ECO:0000256" key="3">
    <source>
        <dbReference type="ARBA" id="ARBA00022475"/>
    </source>
</evidence>
<name>A0A1H5IF35_9MICC</name>
<keyword evidence="2 7" id="KW-0813">Transport</keyword>
<keyword evidence="3" id="KW-1003">Cell membrane</keyword>
<dbReference type="InterPro" id="IPR051393">
    <property type="entry name" value="ABC_transporter_permease"/>
</dbReference>
<feature type="transmembrane region" description="Helical" evidence="7">
    <location>
        <begin position="230"/>
        <end position="250"/>
    </location>
</feature>
<evidence type="ECO:0000256" key="1">
    <source>
        <dbReference type="ARBA" id="ARBA00004651"/>
    </source>
</evidence>
<dbReference type="InterPro" id="IPR035906">
    <property type="entry name" value="MetI-like_sf"/>
</dbReference>
<sequence length="313" mass="34070">MSTLAKERPLARRAESPSSRRRPYKAGGRIAPYAFIAPFYFLYLLFMIVPVMAAVVLSLTSWVGLGAPTWVGLRNYSNLLQDTSFGTALTNSLVYVLVAVFIVVPAALMIAQALHAKGLKGRDMFRLAFFVPMVLSPIVIALVFSLLLDTNYGLLNAVLKALFGVGDIDWLGTPDLARMAVSFVLLWRWVGYLTIFFLAGLQSVPAELYEAAELDGAGMVRKFTTVTLPALRPVTAFVVVTSFISAAQLFDEPYLLTKGGPGESTLSVAMFIFRAAFERQQFGYAAAAGIILFALVFTVSQILNRALSIGKTS</sequence>
<dbReference type="PANTHER" id="PTHR30193:SF41">
    <property type="entry name" value="DIACETYLCHITOBIOSE UPTAKE SYSTEM PERMEASE PROTEIN NGCF"/>
    <property type="match status" value="1"/>
</dbReference>
<evidence type="ECO:0000313" key="10">
    <source>
        <dbReference type="EMBL" id="SEE38777.1"/>
    </source>
</evidence>
<comment type="similarity">
    <text evidence="7">Belongs to the binding-protein-dependent transport system permease family.</text>
</comment>
<dbReference type="PROSITE" id="PS50928">
    <property type="entry name" value="ABC_TM1"/>
    <property type="match status" value="1"/>
</dbReference>
<dbReference type="GO" id="GO:0005886">
    <property type="term" value="C:plasma membrane"/>
    <property type="evidence" value="ECO:0007669"/>
    <property type="project" value="UniProtKB-SubCell"/>
</dbReference>